<dbReference type="AlphaFoldDB" id="A0A9W9MTG0"/>
<reference evidence="1" key="1">
    <citation type="submission" date="2022-11" db="EMBL/GenBank/DDBJ databases">
        <authorList>
            <person name="Petersen C."/>
        </authorList>
    </citation>
    <scope>NUCLEOTIDE SEQUENCE</scope>
    <source>
        <strain evidence="1">IBT 16849</strain>
    </source>
</reference>
<protein>
    <submittedName>
        <fullName evidence="1">Uncharacterized protein</fullName>
    </submittedName>
</protein>
<proteinExistence type="predicted"/>
<dbReference type="Proteomes" id="UP001150879">
    <property type="component" value="Unassembled WGS sequence"/>
</dbReference>
<dbReference type="EMBL" id="JAPQKP010000002">
    <property type="protein sequence ID" value="KAJ5207239.1"/>
    <property type="molecule type" value="Genomic_DNA"/>
</dbReference>
<reference evidence="1" key="2">
    <citation type="journal article" date="2023" name="IMA Fungus">
        <title>Comparative genomic study of the Penicillium genus elucidates a diverse pangenome and 15 lateral gene transfer events.</title>
        <authorList>
            <person name="Petersen C."/>
            <person name="Sorensen T."/>
            <person name="Nielsen M.R."/>
            <person name="Sondergaard T.E."/>
            <person name="Sorensen J.L."/>
            <person name="Fitzpatrick D.A."/>
            <person name="Frisvad J.C."/>
            <person name="Nielsen K.L."/>
        </authorList>
    </citation>
    <scope>NUCLEOTIDE SEQUENCE</scope>
    <source>
        <strain evidence="1">IBT 16849</strain>
    </source>
</reference>
<name>A0A9W9MTG0_9EURO</name>
<comment type="caution">
    <text evidence="1">The sequence shown here is derived from an EMBL/GenBank/DDBJ whole genome shotgun (WGS) entry which is preliminary data.</text>
</comment>
<gene>
    <name evidence="1" type="ORF">N7472_003687</name>
</gene>
<evidence type="ECO:0000313" key="2">
    <source>
        <dbReference type="Proteomes" id="UP001150879"/>
    </source>
</evidence>
<dbReference type="OrthoDB" id="10515056at2759"/>
<accession>A0A9W9MTG0</accession>
<keyword evidence="2" id="KW-1185">Reference proteome</keyword>
<sequence>MSPVKSWVLVKQGLSTAYEVSSADDQMLCGGVTGLYTGVQSTWRSTKKDGTSKPSELDSAA</sequence>
<evidence type="ECO:0000313" key="1">
    <source>
        <dbReference type="EMBL" id="KAJ5207239.1"/>
    </source>
</evidence>
<organism evidence="1 2">
    <name type="scientific">Penicillium cf. griseofulvum</name>
    <dbReference type="NCBI Taxonomy" id="2972120"/>
    <lineage>
        <taxon>Eukaryota</taxon>
        <taxon>Fungi</taxon>
        <taxon>Dikarya</taxon>
        <taxon>Ascomycota</taxon>
        <taxon>Pezizomycotina</taxon>
        <taxon>Eurotiomycetes</taxon>
        <taxon>Eurotiomycetidae</taxon>
        <taxon>Eurotiales</taxon>
        <taxon>Aspergillaceae</taxon>
        <taxon>Penicillium</taxon>
    </lineage>
</organism>